<keyword evidence="2" id="KW-0472">Membrane</keyword>
<evidence type="ECO:0000256" key="1">
    <source>
        <dbReference type="SAM" id="MobiDB-lite"/>
    </source>
</evidence>
<reference evidence="3" key="1">
    <citation type="submission" date="2020-03" db="EMBL/GenBank/DDBJ databases">
        <title>Draft Genome Sequence of Cylindrodendrum hubeiense.</title>
        <authorList>
            <person name="Buettner E."/>
            <person name="Kellner H."/>
        </authorList>
    </citation>
    <scope>NUCLEOTIDE SEQUENCE</scope>
    <source>
        <strain evidence="3">IHI 201604</strain>
    </source>
</reference>
<evidence type="ECO:0008006" key="5">
    <source>
        <dbReference type="Google" id="ProtNLM"/>
    </source>
</evidence>
<evidence type="ECO:0000256" key="2">
    <source>
        <dbReference type="SAM" id="Phobius"/>
    </source>
</evidence>
<evidence type="ECO:0000313" key="3">
    <source>
        <dbReference type="EMBL" id="KAF7549564.1"/>
    </source>
</evidence>
<gene>
    <name evidence="3" type="ORF">G7Z17_g6301</name>
</gene>
<accession>A0A9P5HFG9</accession>
<feature type="transmembrane region" description="Helical" evidence="2">
    <location>
        <begin position="162"/>
        <end position="182"/>
    </location>
</feature>
<dbReference type="AlphaFoldDB" id="A0A9P5HFG9"/>
<feature type="compositionally biased region" description="Low complexity" evidence="1">
    <location>
        <begin position="24"/>
        <end position="35"/>
    </location>
</feature>
<proteinExistence type="predicted"/>
<dbReference type="Proteomes" id="UP000722485">
    <property type="component" value="Unassembled WGS sequence"/>
</dbReference>
<dbReference type="OrthoDB" id="5279542at2759"/>
<feature type="transmembrane region" description="Helical" evidence="2">
    <location>
        <begin position="79"/>
        <end position="98"/>
    </location>
</feature>
<keyword evidence="2" id="KW-1133">Transmembrane helix</keyword>
<dbReference type="EMBL" id="JAANBB010000119">
    <property type="protein sequence ID" value="KAF7549564.1"/>
    <property type="molecule type" value="Genomic_DNA"/>
</dbReference>
<protein>
    <recommendedName>
        <fullName evidence="5">Transmembrane protein</fullName>
    </recommendedName>
</protein>
<feature type="region of interest" description="Disordered" evidence="1">
    <location>
        <begin position="24"/>
        <end position="43"/>
    </location>
</feature>
<feature type="transmembrane region" description="Helical" evidence="2">
    <location>
        <begin position="119"/>
        <end position="142"/>
    </location>
</feature>
<keyword evidence="2" id="KW-0812">Transmembrane</keyword>
<sequence>MAQPVPPQQQQLLPHQHQHQHQQLPQHQQFQQQFQGKPMPPHVSSKGMWSTKLIFRIISIVCCLVIIGISASVVVSGPYYTAIIVLGPPAGIAFIWNVSEGICLCVRRGHRGIHPGAVVGVDLVLWLGYLVAVVLFAIMTGVADGYYGYYEYYGGLTNQRAIFAFGILEIIIHLTLFIIGCYETSVRNRNPATQVIYLQAGPNGTVMYPPNFPMTQAYQPVYAQAQLPVQQYQYAPINQPKMSELQTTIPPPVSPTYIQPVGR</sequence>
<feature type="transmembrane region" description="Helical" evidence="2">
    <location>
        <begin position="53"/>
        <end position="73"/>
    </location>
</feature>
<name>A0A9P5HFG9_9HYPO</name>
<organism evidence="3 4">
    <name type="scientific">Cylindrodendrum hubeiense</name>
    <dbReference type="NCBI Taxonomy" id="595255"/>
    <lineage>
        <taxon>Eukaryota</taxon>
        <taxon>Fungi</taxon>
        <taxon>Dikarya</taxon>
        <taxon>Ascomycota</taxon>
        <taxon>Pezizomycotina</taxon>
        <taxon>Sordariomycetes</taxon>
        <taxon>Hypocreomycetidae</taxon>
        <taxon>Hypocreales</taxon>
        <taxon>Nectriaceae</taxon>
        <taxon>Cylindrodendrum</taxon>
    </lineage>
</organism>
<evidence type="ECO:0000313" key="4">
    <source>
        <dbReference type="Proteomes" id="UP000722485"/>
    </source>
</evidence>
<keyword evidence="4" id="KW-1185">Reference proteome</keyword>
<comment type="caution">
    <text evidence="3">The sequence shown here is derived from an EMBL/GenBank/DDBJ whole genome shotgun (WGS) entry which is preliminary data.</text>
</comment>